<comment type="similarity">
    <text evidence="1">Belongs to the LacAB/RpiB family.</text>
</comment>
<dbReference type="EMBL" id="DTDR01000070">
    <property type="protein sequence ID" value="HGK63470.1"/>
    <property type="molecule type" value="Genomic_DNA"/>
</dbReference>
<dbReference type="EC" id="5.3.1.6" evidence="4"/>
<dbReference type="SUPFAM" id="SSF89623">
    <property type="entry name" value="Ribose/Galactose isomerase RpiB/AlsB"/>
    <property type="match status" value="1"/>
</dbReference>
<evidence type="ECO:0000256" key="2">
    <source>
        <dbReference type="ARBA" id="ARBA00023235"/>
    </source>
</evidence>
<protein>
    <submittedName>
        <fullName evidence="4">Ribose 5-phosphate isomerase B</fullName>
        <ecNumber evidence="4">5.3.1.6</ecNumber>
    </submittedName>
</protein>
<dbReference type="Pfam" id="PF02502">
    <property type="entry name" value="LacAB_rpiB"/>
    <property type="match status" value="1"/>
</dbReference>
<dbReference type="NCBIfam" id="TIGR00689">
    <property type="entry name" value="rpiB_lacA_lacB"/>
    <property type="match status" value="1"/>
</dbReference>
<feature type="active site" description="Proton acceptor" evidence="3">
    <location>
        <position position="65"/>
    </location>
</feature>
<accession>A0A7V3ZV06</accession>
<dbReference type="NCBIfam" id="NF004051">
    <property type="entry name" value="PRK05571.1"/>
    <property type="match status" value="1"/>
</dbReference>
<dbReference type="GO" id="GO:0019316">
    <property type="term" value="P:D-allose catabolic process"/>
    <property type="evidence" value="ECO:0007669"/>
    <property type="project" value="TreeGrafter"/>
</dbReference>
<evidence type="ECO:0000313" key="4">
    <source>
        <dbReference type="EMBL" id="HGK63470.1"/>
    </source>
</evidence>
<keyword evidence="2 4" id="KW-0413">Isomerase</keyword>
<proteinExistence type="inferred from homology"/>
<evidence type="ECO:0000256" key="3">
    <source>
        <dbReference type="PIRSR" id="PIRSR005384-1"/>
    </source>
</evidence>
<dbReference type="GO" id="GO:0009052">
    <property type="term" value="P:pentose-phosphate shunt, non-oxidative branch"/>
    <property type="evidence" value="ECO:0007669"/>
    <property type="project" value="TreeGrafter"/>
</dbReference>
<dbReference type="InterPro" id="IPR036569">
    <property type="entry name" value="RpiB_LacA_LacB_sf"/>
</dbReference>
<sequence>MKIGIGADHRGFFLKEELKKFLEKNNFQVKDFGTFSDESFDYPDVAFPLGEAVKKRKIAKGILICGSGLGMSIAANKIKGIRAALCLNKEMAKMARNHNDANILVLAANFTPLKKAKEIVATFLKEKFEGGRHLRRINKIKKYENLTLSQ</sequence>
<dbReference type="Gene3D" id="3.40.1400.10">
    <property type="entry name" value="Sugar-phosphate isomerase, RpiB/LacA/LacB"/>
    <property type="match status" value="1"/>
</dbReference>
<gene>
    <name evidence="4" type="primary">rpiB</name>
    <name evidence="4" type="ORF">ENU74_02605</name>
</gene>
<dbReference type="GO" id="GO:0004751">
    <property type="term" value="F:ribose-5-phosphate isomerase activity"/>
    <property type="evidence" value="ECO:0007669"/>
    <property type="project" value="UniProtKB-EC"/>
</dbReference>
<evidence type="ECO:0000256" key="1">
    <source>
        <dbReference type="ARBA" id="ARBA00008754"/>
    </source>
</evidence>
<organism evidence="4">
    <name type="scientific">candidate division WOR-3 bacterium</name>
    <dbReference type="NCBI Taxonomy" id="2052148"/>
    <lineage>
        <taxon>Bacteria</taxon>
        <taxon>Bacteria division WOR-3</taxon>
    </lineage>
</organism>
<dbReference type="PANTHER" id="PTHR30345">
    <property type="entry name" value="RIBOSE-5-PHOSPHATE ISOMERASE B"/>
    <property type="match status" value="1"/>
</dbReference>
<dbReference type="AlphaFoldDB" id="A0A7V3ZV06"/>
<dbReference type="InterPro" id="IPR003500">
    <property type="entry name" value="RpiB_LacA_LacB"/>
</dbReference>
<dbReference type="PIRSF" id="PIRSF005384">
    <property type="entry name" value="RpiB_LacA_B"/>
    <property type="match status" value="1"/>
</dbReference>
<dbReference type="NCBIfam" id="TIGR01120">
    <property type="entry name" value="rpiB"/>
    <property type="match status" value="1"/>
</dbReference>
<feature type="active site" description="Proton donor" evidence="3">
    <location>
        <position position="98"/>
    </location>
</feature>
<comment type="caution">
    <text evidence="4">The sequence shown here is derived from an EMBL/GenBank/DDBJ whole genome shotgun (WGS) entry which is preliminary data.</text>
</comment>
<dbReference type="PANTHER" id="PTHR30345:SF0">
    <property type="entry name" value="DNA DAMAGE-REPAIR_TOLERATION PROTEIN DRT102"/>
    <property type="match status" value="1"/>
</dbReference>
<name>A0A7V3ZV06_UNCW3</name>
<dbReference type="InterPro" id="IPR004785">
    <property type="entry name" value="RpiB"/>
</dbReference>
<reference evidence="4" key="1">
    <citation type="journal article" date="2020" name="mSystems">
        <title>Genome- and Community-Level Interaction Insights into Carbon Utilization and Element Cycling Functions of Hydrothermarchaeota in Hydrothermal Sediment.</title>
        <authorList>
            <person name="Zhou Z."/>
            <person name="Liu Y."/>
            <person name="Xu W."/>
            <person name="Pan J."/>
            <person name="Luo Z.H."/>
            <person name="Li M."/>
        </authorList>
    </citation>
    <scope>NUCLEOTIDE SEQUENCE [LARGE SCALE GENOMIC DNA]</scope>
    <source>
        <strain evidence="4">SpSt-697</strain>
    </source>
</reference>